<feature type="compositionally biased region" description="Acidic residues" evidence="1">
    <location>
        <begin position="468"/>
        <end position="488"/>
    </location>
</feature>
<evidence type="ECO:0000313" key="4">
    <source>
        <dbReference type="Proteomes" id="UP001373714"/>
    </source>
</evidence>
<feature type="compositionally biased region" description="Basic and acidic residues" evidence="1">
    <location>
        <begin position="448"/>
        <end position="467"/>
    </location>
</feature>
<proteinExistence type="predicted"/>
<gene>
    <name evidence="3" type="ORF">TWF730_007069</name>
</gene>
<evidence type="ECO:0000256" key="2">
    <source>
        <dbReference type="SAM" id="SignalP"/>
    </source>
</evidence>
<dbReference type="Proteomes" id="UP001373714">
    <property type="component" value="Unassembled WGS sequence"/>
</dbReference>
<name>A0AAV9VGH5_9PEZI</name>
<keyword evidence="2" id="KW-0732">Signal</keyword>
<comment type="caution">
    <text evidence="3">The sequence shown here is derived from an EMBL/GenBank/DDBJ whole genome shotgun (WGS) entry which is preliminary data.</text>
</comment>
<organism evidence="3 4">
    <name type="scientific">Orbilia blumenaviensis</name>
    <dbReference type="NCBI Taxonomy" id="1796055"/>
    <lineage>
        <taxon>Eukaryota</taxon>
        <taxon>Fungi</taxon>
        <taxon>Dikarya</taxon>
        <taxon>Ascomycota</taxon>
        <taxon>Pezizomycotina</taxon>
        <taxon>Orbiliomycetes</taxon>
        <taxon>Orbiliales</taxon>
        <taxon>Orbiliaceae</taxon>
        <taxon>Orbilia</taxon>
    </lineage>
</organism>
<dbReference type="EMBL" id="JAVHNS010000003">
    <property type="protein sequence ID" value="KAK6360954.1"/>
    <property type="molecule type" value="Genomic_DNA"/>
</dbReference>
<feature type="chain" id="PRO_5043810344" evidence="2">
    <location>
        <begin position="19"/>
        <end position="1388"/>
    </location>
</feature>
<protein>
    <submittedName>
        <fullName evidence="3">Uncharacterized protein</fullName>
    </submittedName>
</protein>
<feature type="region of interest" description="Disordered" evidence="1">
    <location>
        <begin position="440"/>
        <end position="488"/>
    </location>
</feature>
<feature type="signal peptide" evidence="2">
    <location>
        <begin position="1"/>
        <end position="18"/>
    </location>
</feature>
<evidence type="ECO:0000313" key="3">
    <source>
        <dbReference type="EMBL" id="KAK6360954.1"/>
    </source>
</evidence>
<evidence type="ECO:0000256" key="1">
    <source>
        <dbReference type="SAM" id="MobiDB-lite"/>
    </source>
</evidence>
<accession>A0AAV9VGH5</accession>
<feature type="region of interest" description="Disordered" evidence="1">
    <location>
        <begin position="1364"/>
        <end position="1388"/>
    </location>
</feature>
<keyword evidence="4" id="KW-1185">Reference proteome</keyword>
<reference evidence="3 4" key="1">
    <citation type="submission" date="2019-10" db="EMBL/GenBank/DDBJ databases">
        <authorList>
            <person name="Palmer J.M."/>
        </authorList>
    </citation>
    <scope>NUCLEOTIDE SEQUENCE [LARGE SCALE GENOMIC DNA]</scope>
    <source>
        <strain evidence="3 4">TWF730</strain>
    </source>
</reference>
<sequence>MANYRWLLLSLLLGAVEQKQPWIASCRVLSDTELRPVSSRLGPPYIESRCPNCSNNAIHESDSGNLSPYRGRAIPEYIGANVHAKRNEIDYEIDYDEDEDMTGVCDYNEDHNEEYDDDYFFGDDESVPSYDQGDADGDIAMDDFDHDDPVWSAEQDHSLGETPYDPWYQRAVGDGQINQEKEDDIGNSLLPRPRKDPEIDILGRFRYKIERTVNKEKNSFFNVVDLKEFWRLIDRLQVINKRTYWTVEGSKEGDEGDLTAIISPFDGHIILKDYEAAINTGPSWEMLADCWLQVLEREEAYGPLITLKYVSVANVTRAETLYQLVAAREKWFANGERGRVSRELILEAATVPFYDDASREAWLALRGTAEINAVLTMVNTYPNLFHGKILSVINLRFDKIEEPSRVDVFLEFRPPENSKNWQAVIGPEGGMDQEFDVSEALDGYGGSNEHEYEGSESGYKELDPHEESEPEVVLESEYEESDGYEESDPGYGGFGADEDIDVDPVYDPNVIVLETSAGSTLNSHPFLYDIVRTTSQVKTGSSYYTEEFQYGAAAESTTIYRISCSRREHELVFLGFGNPEYDTPAGIDRATLALSEIIYAAWLRQGGSSIPLRAITLDMLRKSENSLLAAFNRIKSQPFGNIYSFASSDAGFSKVMPTFLQSFEGKAIKIFIQKYGESLGNLYMHKIEFGNYITREGSFVYLTLKDDKSYQYSRSLEREKLLDIFKTGLNQYVKLALEDNDYRKRLQTLPRRTFMQTPKYPSVKELLGNFKIENTIAGSEKPLIYTSPAQNHLTKFGEYIDYKIFPGFMWERQIRGNPAQKGDIHGLITGVKYPGFRIGPAKPTGLIDTSKGYTVAVNLELKHIVVINVPQGKREAEPPLEDILFASWVKKYGRFVESDLSLFRRKDLGRTRHIRYVSFLELFPQTASLLRRIYRWGGLRFNEQACFSTVRPHEIFVSKTCRRKFRKIIETQKVGESQKVTTRNAPKVGDQRFTNAGYKLAWFLLLATAEGQAATGLFLKYTFPASFRVGIRHICIRWTEEEGEQRPELLFLADHRVGRMIKEFQNSPRHNLDIPQTITDPELRDQFVEGFKTIVSLRMLGIIKMLEPWRGEALIGAAEYDTSPIGEGLALPSDIVSAARQLRRSNIPRMTRVNSTGDGTNATLAPYDFRDWGPVYKNRGVYLGFNVKKWTENIVYEVLVSGTSVRAVIFRTSPRAGLSLGEFIKRLAQIIGKIWSIPTKIKREEGLRHVYYFKLQPKSEQEIFDIWTDLHGNNPAPNHVFLLAKPRYGFFWRDELSGAFENQRFDLALETRFYGLPETRATYLAMELYPRLLVSQSVQDIVVIGTRGQLRLLIVIRTAPEPKTLQSKKQKGRSKIEDLDNDGWGVPG</sequence>